<feature type="transmembrane region" description="Helical" evidence="1">
    <location>
        <begin position="26"/>
        <end position="55"/>
    </location>
</feature>
<keyword evidence="1" id="KW-0812">Transmembrane</keyword>
<dbReference type="EMBL" id="MHKE01000012">
    <property type="protein sequence ID" value="OGY84006.1"/>
    <property type="molecule type" value="Genomic_DNA"/>
</dbReference>
<evidence type="ECO:0000313" key="2">
    <source>
        <dbReference type="EMBL" id="OGY84006.1"/>
    </source>
</evidence>
<dbReference type="STRING" id="1798543.A2898_01915"/>
<feature type="transmembrane region" description="Helical" evidence="1">
    <location>
        <begin position="75"/>
        <end position="97"/>
    </location>
</feature>
<proteinExistence type="predicted"/>
<evidence type="ECO:0000313" key="3">
    <source>
        <dbReference type="Proteomes" id="UP000179164"/>
    </source>
</evidence>
<accession>A0A1G2B5M0</accession>
<dbReference type="AlphaFoldDB" id="A0A1G2B5M0"/>
<keyword evidence="1" id="KW-0472">Membrane</keyword>
<protein>
    <submittedName>
        <fullName evidence="2">Uncharacterized protein</fullName>
    </submittedName>
</protein>
<organism evidence="2 3">
    <name type="scientific">Candidatus Kerfeldbacteria bacterium RIFCSPLOWO2_01_FULL_48_11</name>
    <dbReference type="NCBI Taxonomy" id="1798543"/>
    <lineage>
        <taxon>Bacteria</taxon>
        <taxon>Candidatus Kerfeldiibacteriota</taxon>
    </lineage>
</organism>
<reference evidence="2 3" key="1">
    <citation type="journal article" date="2016" name="Nat. Commun.">
        <title>Thousands of microbial genomes shed light on interconnected biogeochemical processes in an aquifer system.</title>
        <authorList>
            <person name="Anantharaman K."/>
            <person name="Brown C.T."/>
            <person name="Hug L.A."/>
            <person name="Sharon I."/>
            <person name="Castelle C.J."/>
            <person name="Probst A.J."/>
            <person name="Thomas B.C."/>
            <person name="Singh A."/>
            <person name="Wilkins M.J."/>
            <person name="Karaoz U."/>
            <person name="Brodie E.L."/>
            <person name="Williams K.H."/>
            <person name="Hubbard S.S."/>
            <person name="Banfield J.F."/>
        </authorList>
    </citation>
    <scope>NUCLEOTIDE SEQUENCE [LARGE SCALE GENOMIC DNA]</scope>
</reference>
<keyword evidence="1" id="KW-1133">Transmembrane helix</keyword>
<name>A0A1G2B5M0_9BACT</name>
<gene>
    <name evidence="2" type="ORF">A2898_01915</name>
</gene>
<feature type="transmembrane region" description="Helical" evidence="1">
    <location>
        <begin position="109"/>
        <end position="132"/>
    </location>
</feature>
<comment type="caution">
    <text evidence="2">The sequence shown here is derived from an EMBL/GenBank/DDBJ whole genome shotgun (WGS) entry which is preliminary data.</text>
</comment>
<dbReference type="Proteomes" id="UP000179164">
    <property type="component" value="Unassembled WGS sequence"/>
</dbReference>
<evidence type="ECO:0000256" key="1">
    <source>
        <dbReference type="SAM" id="Phobius"/>
    </source>
</evidence>
<sequence length="237" mass="26711">MNDRRSLADKITQSINEHKVKMHPKVYFTLGSGMLGIGLAASMLAAAFFCGVTLFRLRMHQPFDFLGAPKGFEAFIGNMPWIPIILALAGIIAGTWIMRKYDFSYRHAFIGIAGGFVSSLLVFGIVIDAVGLPERAGESTLMRPFVEQRFSNDTWLIGVANDVSDDRFNLAVPRGDVIHVYFRNNTVIEPPIPLQEFEWVRVIGEWNDETFDADVLFHELPPRGVGHIMRFQIPIER</sequence>